<dbReference type="InterPro" id="IPR052029">
    <property type="entry name" value="PpiD_chaperone"/>
</dbReference>
<evidence type="ECO:0000313" key="12">
    <source>
        <dbReference type="EMBL" id="HHJ63819.1"/>
    </source>
</evidence>
<evidence type="ECO:0000256" key="3">
    <source>
        <dbReference type="ARBA" id="ARBA00022519"/>
    </source>
</evidence>
<feature type="non-terminal residue" evidence="12">
    <location>
        <position position="1"/>
    </location>
</feature>
<dbReference type="GO" id="GO:0005886">
    <property type="term" value="C:plasma membrane"/>
    <property type="evidence" value="ECO:0007669"/>
    <property type="project" value="UniProtKB-SubCell"/>
</dbReference>
<gene>
    <name evidence="12" type="ORF">ENJ61_02830</name>
</gene>
<dbReference type="Pfam" id="PF13145">
    <property type="entry name" value="Rotamase_2"/>
    <property type="match status" value="1"/>
</dbReference>
<dbReference type="SUPFAM" id="SSF109998">
    <property type="entry name" value="Triger factor/SurA peptide-binding domain-like"/>
    <property type="match status" value="1"/>
</dbReference>
<evidence type="ECO:0000256" key="1">
    <source>
        <dbReference type="ARBA" id="ARBA00004382"/>
    </source>
</evidence>
<reference evidence="12" key="1">
    <citation type="journal article" date="2020" name="mSystems">
        <title>Genome- and Community-Level Interaction Insights into Carbon Utilization and Element Cycling Functions of Hydrothermarchaeota in Hydrothermal Sediment.</title>
        <authorList>
            <person name="Zhou Z."/>
            <person name="Liu Y."/>
            <person name="Xu W."/>
            <person name="Pan J."/>
            <person name="Luo Z.H."/>
            <person name="Li M."/>
        </authorList>
    </citation>
    <scope>NUCLEOTIDE SEQUENCE [LARGE SCALE GENOMIC DNA]</scope>
    <source>
        <strain evidence="12">HyVt-501</strain>
    </source>
</reference>
<evidence type="ECO:0000256" key="8">
    <source>
        <dbReference type="ARBA" id="ARBA00038408"/>
    </source>
</evidence>
<accession>A0A7C5Q938</accession>
<keyword evidence="2" id="KW-1003">Cell membrane</keyword>
<feature type="domain" description="PpiC" evidence="11">
    <location>
        <begin position="190"/>
        <end position="297"/>
    </location>
</feature>
<dbReference type="InterPro" id="IPR027304">
    <property type="entry name" value="Trigger_fact/SurA_dom_sf"/>
</dbReference>
<dbReference type="InterPro" id="IPR046357">
    <property type="entry name" value="PPIase_dom_sf"/>
</dbReference>
<evidence type="ECO:0000259" key="11">
    <source>
        <dbReference type="Pfam" id="PF13145"/>
    </source>
</evidence>
<evidence type="ECO:0000256" key="9">
    <source>
        <dbReference type="ARBA" id="ARBA00040743"/>
    </source>
</evidence>
<sequence length="429" mass="50189">KRLAALIIAVASLSFLFWMFSVADIKQMFGLQRCVALVGDECITLREYRFELMKYADLLDKPELRSAVKRQVLYSMVAREALYQEARSLGLIASDREVADAIKEDRNFHENGSFSLQRYREALERLGLTPEEYELQLKKHLSIQKLLRVLEKGVYLTVRELDYRRDLLTKKLSGRLYLLTPARVKLSYSPTEEELRRYYEENRERFRRKADRVYRLWETGRKEEAHRLYSSLKEGKVPPGGRAVKDSGNLPPEVRRELERLSEKNRYSLTKVKGNYYVVYLEETSADRIPPFEEVREEILKALREEKAQELLEKKAYELAEKLRKSEEVSLKPVVFENSKAEEFSRLFGVGEEELVRIVFSREKVFGPYRTAGGFAVVYVERRLPGGEVNVKAIREGLFRSKFNSLVDLYVDRLLRSAGVKLNEELIDR</sequence>
<organism evidence="12">
    <name type="scientific">Aquifex aeolicus</name>
    <dbReference type="NCBI Taxonomy" id="63363"/>
    <lineage>
        <taxon>Bacteria</taxon>
        <taxon>Pseudomonadati</taxon>
        <taxon>Aquificota</taxon>
        <taxon>Aquificia</taxon>
        <taxon>Aquificales</taxon>
        <taxon>Aquificaceae</taxon>
        <taxon>Aquifex</taxon>
    </lineage>
</organism>
<dbReference type="PANTHER" id="PTHR47529">
    <property type="entry name" value="PEPTIDYL-PROLYL CIS-TRANS ISOMERASE D"/>
    <property type="match status" value="1"/>
</dbReference>
<evidence type="ECO:0000256" key="6">
    <source>
        <dbReference type="ARBA" id="ARBA00023136"/>
    </source>
</evidence>
<dbReference type="PANTHER" id="PTHR47529:SF1">
    <property type="entry name" value="PERIPLASMIC CHAPERONE PPID"/>
    <property type="match status" value="1"/>
</dbReference>
<protein>
    <recommendedName>
        <fullName evidence="9">Periplasmic chaperone PpiD</fullName>
    </recommendedName>
    <alternativeName>
        <fullName evidence="10">Periplasmic folding chaperone</fullName>
    </alternativeName>
</protein>
<dbReference type="Pfam" id="PF13624">
    <property type="entry name" value="SurA_N_3"/>
    <property type="match status" value="1"/>
</dbReference>
<dbReference type="Proteomes" id="UP000885792">
    <property type="component" value="Unassembled WGS sequence"/>
</dbReference>
<comment type="similarity">
    <text evidence="8">Belongs to the PpiD chaperone family.</text>
</comment>
<name>A0A7C5Q938_AQUAO</name>
<keyword evidence="7" id="KW-0143">Chaperone</keyword>
<keyword evidence="6" id="KW-0472">Membrane</keyword>
<keyword evidence="4" id="KW-0812">Transmembrane</keyword>
<evidence type="ECO:0000256" key="2">
    <source>
        <dbReference type="ARBA" id="ARBA00022475"/>
    </source>
</evidence>
<dbReference type="Gene3D" id="3.10.50.40">
    <property type="match status" value="1"/>
</dbReference>
<evidence type="ECO:0000256" key="4">
    <source>
        <dbReference type="ARBA" id="ARBA00022692"/>
    </source>
</evidence>
<keyword evidence="3" id="KW-0997">Cell inner membrane</keyword>
<proteinExistence type="inferred from homology"/>
<keyword evidence="5" id="KW-1133">Transmembrane helix</keyword>
<dbReference type="GO" id="GO:0003755">
    <property type="term" value="F:peptidyl-prolyl cis-trans isomerase activity"/>
    <property type="evidence" value="ECO:0007669"/>
    <property type="project" value="InterPro"/>
</dbReference>
<evidence type="ECO:0000256" key="10">
    <source>
        <dbReference type="ARBA" id="ARBA00042775"/>
    </source>
</evidence>
<dbReference type="EMBL" id="DRNB01000106">
    <property type="protein sequence ID" value="HHJ63819.1"/>
    <property type="molecule type" value="Genomic_DNA"/>
</dbReference>
<evidence type="ECO:0000256" key="7">
    <source>
        <dbReference type="ARBA" id="ARBA00023186"/>
    </source>
</evidence>
<dbReference type="Gene3D" id="1.10.4030.10">
    <property type="entry name" value="Porin chaperone SurA, peptide-binding domain"/>
    <property type="match status" value="2"/>
</dbReference>
<comment type="caution">
    <text evidence="12">The sequence shown here is derived from an EMBL/GenBank/DDBJ whole genome shotgun (WGS) entry which is preliminary data.</text>
</comment>
<comment type="subcellular location">
    <subcellularLocation>
        <location evidence="1">Cell inner membrane</location>
        <topology evidence="1">Single-pass type II membrane protein</topology>
        <orientation evidence="1">Periplasmic side</orientation>
    </subcellularLocation>
</comment>
<evidence type="ECO:0000256" key="5">
    <source>
        <dbReference type="ARBA" id="ARBA00022989"/>
    </source>
</evidence>
<dbReference type="InterPro" id="IPR000297">
    <property type="entry name" value="PPIase_PpiC"/>
</dbReference>
<dbReference type="AlphaFoldDB" id="A0A7C5Q938"/>